<dbReference type="Proteomes" id="UP000789366">
    <property type="component" value="Unassembled WGS sequence"/>
</dbReference>
<proteinExistence type="predicted"/>
<organism evidence="1 2">
    <name type="scientific">Cetraspora pellucida</name>
    <dbReference type="NCBI Taxonomy" id="1433469"/>
    <lineage>
        <taxon>Eukaryota</taxon>
        <taxon>Fungi</taxon>
        <taxon>Fungi incertae sedis</taxon>
        <taxon>Mucoromycota</taxon>
        <taxon>Glomeromycotina</taxon>
        <taxon>Glomeromycetes</taxon>
        <taxon>Diversisporales</taxon>
        <taxon>Gigasporaceae</taxon>
        <taxon>Cetraspora</taxon>
    </lineage>
</organism>
<feature type="non-terminal residue" evidence="1">
    <location>
        <position position="469"/>
    </location>
</feature>
<accession>A0ACA9MM78</accession>
<comment type="caution">
    <text evidence="1">The sequence shown here is derived from an EMBL/GenBank/DDBJ whole genome shotgun (WGS) entry which is preliminary data.</text>
</comment>
<sequence>MQLRKDIQQVEQKLGVRFTHKPKTYQRLIETIANLAYLKKYTNPQERMKEVSEKLQMNLNPKKDLVDQLVKLLILQKQNDHINMILNYPDRTQKVYLKELQITPNRISEEPRTTIQENLESTSCKICFGKYRQHKYQYCPDTICNKCRRKGHTYKDCLSNECLTCGQNNHITAKLNEHHACGCAINEIISERNLHLTNPDSLISKNKKNHCCNCHIPLAKNNLTPLQQGNKKIKLKYVANPNYDYTYEEREEHWLNSRRLAGNYITVNRSITKRIYDYITQGLHDLELLENLKEKQENNEISDPEMPLLYNDFLDYNQKKDFNQAINDSFQTKTKLYQEYCQEMQDKTNRQNTLCKQCLLVINLSDESTYINVANQIEQTIDPYHINCYNEKEKAKEEAPKNYFFNELLTTEQEILNKVLYNYPLRFEAMEKAIQKVEIENQVLNQQIDFEHFIELYKYENIKKILERI</sequence>
<evidence type="ECO:0000313" key="1">
    <source>
        <dbReference type="EMBL" id="CAG8599283.1"/>
    </source>
</evidence>
<keyword evidence="2" id="KW-1185">Reference proteome</keyword>
<gene>
    <name evidence="1" type="ORF">SPELUC_LOCUS7047</name>
</gene>
<name>A0ACA9MM78_9GLOM</name>
<reference evidence="1" key="1">
    <citation type="submission" date="2021-06" db="EMBL/GenBank/DDBJ databases">
        <authorList>
            <person name="Kallberg Y."/>
            <person name="Tangrot J."/>
            <person name="Rosling A."/>
        </authorList>
    </citation>
    <scope>NUCLEOTIDE SEQUENCE</scope>
    <source>
        <strain evidence="1">28 12/20/2015</strain>
    </source>
</reference>
<evidence type="ECO:0000313" key="2">
    <source>
        <dbReference type="Proteomes" id="UP000789366"/>
    </source>
</evidence>
<dbReference type="EMBL" id="CAJVPW010008989">
    <property type="protein sequence ID" value="CAG8599283.1"/>
    <property type="molecule type" value="Genomic_DNA"/>
</dbReference>
<protein>
    <submittedName>
        <fullName evidence="1">10845_t:CDS:1</fullName>
    </submittedName>
</protein>